<evidence type="ECO:0000256" key="1">
    <source>
        <dbReference type="SAM" id="Phobius"/>
    </source>
</evidence>
<feature type="transmembrane region" description="Helical" evidence="1">
    <location>
        <begin position="306"/>
        <end position="324"/>
    </location>
</feature>
<dbReference type="InterPro" id="IPR002798">
    <property type="entry name" value="SpoIIM-like"/>
</dbReference>
<name>A0A1Y1QVX3_9GAMM</name>
<accession>A0A1Y1QVX3</accession>
<gene>
    <name evidence="2" type="ORF">BWK73_08640</name>
</gene>
<dbReference type="AlphaFoldDB" id="A0A1Y1QVX3"/>
<feature type="transmembrane region" description="Helical" evidence="1">
    <location>
        <begin position="183"/>
        <end position="204"/>
    </location>
</feature>
<reference evidence="2 3" key="1">
    <citation type="submission" date="2017-01" db="EMBL/GenBank/DDBJ databases">
        <title>Novel large sulfur bacteria in the metagenomes of groundwater-fed chemosynthetic microbial mats in the Lake Huron basin.</title>
        <authorList>
            <person name="Sharrar A.M."/>
            <person name="Flood B.E."/>
            <person name="Bailey J.V."/>
            <person name="Jones D.S."/>
            <person name="Biddanda B."/>
            <person name="Ruberg S.A."/>
            <person name="Marcus D.N."/>
            <person name="Dick G.J."/>
        </authorList>
    </citation>
    <scope>NUCLEOTIDE SEQUENCE [LARGE SCALE GENOMIC DNA]</scope>
    <source>
        <strain evidence="2">A8</strain>
    </source>
</reference>
<dbReference type="Proteomes" id="UP000192491">
    <property type="component" value="Unassembled WGS sequence"/>
</dbReference>
<feature type="transmembrane region" description="Helical" evidence="1">
    <location>
        <begin position="110"/>
        <end position="131"/>
    </location>
</feature>
<protein>
    <recommendedName>
        <fullName evidence="4">Stage II sporulation protein M</fullName>
    </recommendedName>
</protein>
<dbReference type="PANTHER" id="PTHR35337:SF1">
    <property type="entry name" value="SLR1478 PROTEIN"/>
    <property type="match status" value="1"/>
</dbReference>
<dbReference type="PANTHER" id="PTHR35337">
    <property type="entry name" value="SLR1478 PROTEIN"/>
    <property type="match status" value="1"/>
</dbReference>
<dbReference type="Pfam" id="PF01944">
    <property type="entry name" value="SpoIIM"/>
    <property type="match status" value="1"/>
</dbReference>
<dbReference type="EMBL" id="MTEJ01000024">
    <property type="protein sequence ID" value="OQX14759.1"/>
    <property type="molecule type" value="Genomic_DNA"/>
</dbReference>
<evidence type="ECO:0008006" key="4">
    <source>
        <dbReference type="Google" id="ProtNLM"/>
    </source>
</evidence>
<evidence type="ECO:0000313" key="3">
    <source>
        <dbReference type="Proteomes" id="UP000192491"/>
    </source>
</evidence>
<sequence>MKQEQFISQYQAQWEHMRTWLDYQQIPKKQREHEALSEPTLDFPAAYRQLCHHLALAQSRMYSPLLIAQLNDLVTRGHHRLYTSRLHFAHRFFQFYLQDLPQLVRREWQALLLAGVLFFGSLLAMLIAIQVEPELVYSVMDGATVANMEDMYDPQRASRFGREREADSDVYMFGFYIKNNTGIGFQVFAGGLLYGLGSVFFLLFNGLYIGAAAGHLTQIGYVETFWGFVAGHSAFELTAIVLSGAAGFKLAAALIMPGRKSRALALRDNAQAAILIVYGAATLFIMAAFVEAFWSSQTWIPVLVKYAVGITLWLLVIGYFALLGREATADET</sequence>
<comment type="caution">
    <text evidence="2">The sequence shown here is derived from an EMBL/GenBank/DDBJ whole genome shotgun (WGS) entry which is preliminary data.</text>
</comment>
<feature type="transmembrane region" description="Helical" evidence="1">
    <location>
        <begin position="270"/>
        <end position="294"/>
    </location>
</feature>
<evidence type="ECO:0000313" key="2">
    <source>
        <dbReference type="EMBL" id="OQX14759.1"/>
    </source>
</evidence>
<keyword evidence="1" id="KW-1133">Transmembrane helix</keyword>
<proteinExistence type="predicted"/>
<keyword evidence="1" id="KW-0812">Transmembrane</keyword>
<organism evidence="2 3">
    <name type="scientific">Thiothrix lacustris</name>
    <dbReference type="NCBI Taxonomy" id="525917"/>
    <lineage>
        <taxon>Bacteria</taxon>
        <taxon>Pseudomonadati</taxon>
        <taxon>Pseudomonadota</taxon>
        <taxon>Gammaproteobacteria</taxon>
        <taxon>Thiotrichales</taxon>
        <taxon>Thiotrichaceae</taxon>
        <taxon>Thiothrix</taxon>
    </lineage>
</organism>
<keyword evidence="1" id="KW-0472">Membrane</keyword>